<dbReference type="InterPro" id="IPR000960">
    <property type="entry name" value="Flavin_mOase"/>
</dbReference>
<dbReference type="InterPro" id="IPR020946">
    <property type="entry name" value="Flavin_mOase-like"/>
</dbReference>
<proteinExistence type="inferred from homology"/>
<dbReference type="AlphaFoldDB" id="A0AA40DZW4"/>
<comment type="caution">
    <text evidence="7">The sequence shown here is derived from an EMBL/GenBank/DDBJ whole genome shotgun (WGS) entry which is preliminary data.</text>
</comment>
<evidence type="ECO:0000256" key="6">
    <source>
        <dbReference type="SAM" id="MobiDB-lite"/>
    </source>
</evidence>
<dbReference type="EMBL" id="JAUIRO010000004">
    <property type="protein sequence ID" value="KAK0717588.1"/>
    <property type="molecule type" value="Genomic_DNA"/>
</dbReference>
<dbReference type="PIRSF" id="PIRSF000332">
    <property type="entry name" value="FMO"/>
    <property type="match status" value="1"/>
</dbReference>
<keyword evidence="5" id="KW-0560">Oxidoreductase</keyword>
<gene>
    <name evidence="7" type="ORF">B0T26DRAFT_854644</name>
</gene>
<keyword evidence="3" id="KW-0274">FAD</keyword>
<sequence>MAPDRTPRGHPGSHFGIGRTVAVIGAGIGGVSAAAYLLKEGLSVTVFERSGVGGGIWHFDERIPEDPPYPSQRPSLGDYQVSQRGEFASPTPPPEPFVDDNDSRVDALDSNPKGDSNLEVRFAPPGPCYAGLKNNIPTSVLVSSLGPWPEGTEQNISQELAEKYIQGLATEHGVTAVTQLHTRVDEVKTTPDGAKWEVRTVSLEKLHGSAQLKERLWCFDLVVVATGHYCTPRIPDFRGLKQLKTAFPGRIIHSKQYRRPQQFQGQNVLVIGAGVSSSDICRELVGIANKVYQSVRGGMYDTPVHLLPDSTLRVGGIEEFRLLKDSSIAGEQHLAPGQPIPGQVVLKDGEVLDDIHYVVLATGYITSYPFLSHLHSDDANLDEAGEHVLITSDGDMVHNLHKDIFYIPNPTLAFIGVPYHAAAFTLFGFQAQVLARVFSGKAHLPARGEMVEEYREKVKEKELGRSFHSLAGPGAEVEYVKNLVDWVNEDGDVLGEPQISAHAEEWVKEYEAFKTRLTEAWFGKKSEKLEL</sequence>
<dbReference type="Proteomes" id="UP001172101">
    <property type="component" value="Unassembled WGS sequence"/>
</dbReference>
<evidence type="ECO:0000256" key="5">
    <source>
        <dbReference type="ARBA" id="ARBA00023002"/>
    </source>
</evidence>
<evidence type="ECO:0000256" key="3">
    <source>
        <dbReference type="ARBA" id="ARBA00022827"/>
    </source>
</evidence>
<evidence type="ECO:0000313" key="8">
    <source>
        <dbReference type="Proteomes" id="UP001172101"/>
    </source>
</evidence>
<organism evidence="7 8">
    <name type="scientific">Lasiosphaeria miniovina</name>
    <dbReference type="NCBI Taxonomy" id="1954250"/>
    <lineage>
        <taxon>Eukaryota</taxon>
        <taxon>Fungi</taxon>
        <taxon>Dikarya</taxon>
        <taxon>Ascomycota</taxon>
        <taxon>Pezizomycotina</taxon>
        <taxon>Sordariomycetes</taxon>
        <taxon>Sordariomycetidae</taxon>
        <taxon>Sordariales</taxon>
        <taxon>Lasiosphaeriaceae</taxon>
        <taxon>Lasiosphaeria</taxon>
    </lineage>
</organism>
<reference evidence="7" key="1">
    <citation type="submission" date="2023-06" db="EMBL/GenBank/DDBJ databases">
        <title>Genome-scale phylogeny and comparative genomics of the fungal order Sordariales.</title>
        <authorList>
            <consortium name="Lawrence Berkeley National Laboratory"/>
            <person name="Hensen N."/>
            <person name="Bonometti L."/>
            <person name="Westerberg I."/>
            <person name="Brannstrom I.O."/>
            <person name="Guillou S."/>
            <person name="Cros-Aarteil S."/>
            <person name="Calhoun S."/>
            <person name="Haridas S."/>
            <person name="Kuo A."/>
            <person name="Mondo S."/>
            <person name="Pangilinan J."/>
            <person name="Riley R."/>
            <person name="LaButti K."/>
            <person name="Andreopoulos B."/>
            <person name="Lipzen A."/>
            <person name="Chen C."/>
            <person name="Yanf M."/>
            <person name="Daum C."/>
            <person name="Ng V."/>
            <person name="Clum A."/>
            <person name="Steindorff A."/>
            <person name="Ohm R."/>
            <person name="Martin F."/>
            <person name="Silar P."/>
            <person name="Natvig D."/>
            <person name="Lalanne C."/>
            <person name="Gautier V."/>
            <person name="Ament-velasquez S.L."/>
            <person name="Kruys A."/>
            <person name="Hutchinson M.I."/>
            <person name="Powell A.J."/>
            <person name="Barry K."/>
            <person name="Miller A.N."/>
            <person name="Grigoriev I.V."/>
            <person name="Debuchy R."/>
            <person name="Gladieux P."/>
            <person name="Thoren M.H."/>
            <person name="Johannesson H."/>
        </authorList>
    </citation>
    <scope>NUCLEOTIDE SEQUENCE</scope>
    <source>
        <strain evidence="7">SMH2392-1A</strain>
    </source>
</reference>
<evidence type="ECO:0000256" key="1">
    <source>
        <dbReference type="ARBA" id="ARBA00009183"/>
    </source>
</evidence>
<dbReference type="GO" id="GO:0004499">
    <property type="term" value="F:N,N-dimethylaniline monooxygenase activity"/>
    <property type="evidence" value="ECO:0007669"/>
    <property type="project" value="InterPro"/>
</dbReference>
<dbReference type="GO" id="GO:0050660">
    <property type="term" value="F:flavin adenine dinucleotide binding"/>
    <property type="evidence" value="ECO:0007669"/>
    <property type="project" value="InterPro"/>
</dbReference>
<accession>A0AA40DZW4</accession>
<name>A0AA40DZW4_9PEZI</name>
<feature type="region of interest" description="Disordered" evidence="6">
    <location>
        <begin position="83"/>
        <end position="119"/>
    </location>
</feature>
<keyword evidence="8" id="KW-1185">Reference proteome</keyword>
<dbReference type="Gene3D" id="3.50.50.60">
    <property type="entry name" value="FAD/NAD(P)-binding domain"/>
    <property type="match status" value="2"/>
</dbReference>
<dbReference type="InterPro" id="IPR036188">
    <property type="entry name" value="FAD/NAD-bd_sf"/>
</dbReference>
<dbReference type="RefSeq" id="XP_060296381.1">
    <property type="nucleotide sequence ID" value="XM_060447677.1"/>
</dbReference>
<evidence type="ECO:0000256" key="2">
    <source>
        <dbReference type="ARBA" id="ARBA00022630"/>
    </source>
</evidence>
<keyword evidence="4" id="KW-0521">NADP</keyword>
<keyword evidence="2" id="KW-0285">Flavoprotein</keyword>
<dbReference type="PRINTS" id="PR00419">
    <property type="entry name" value="ADXRDTASE"/>
</dbReference>
<dbReference type="GeneID" id="85330947"/>
<dbReference type="Pfam" id="PF13450">
    <property type="entry name" value="NAD_binding_8"/>
    <property type="match status" value="1"/>
</dbReference>
<evidence type="ECO:0000256" key="4">
    <source>
        <dbReference type="ARBA" id="ARBA00022857"/>
    </source>
</evidence>
<feature type="region of interest" description="Disordered" evidence="6">
    <location>
        <begin position="59"/>
        <end position="78"/>
    </location>
</feature>
<dbReference type="PANTHER" id="PTHR23023">
    <property type="entry name" value="DIMETHYLANILINE MONOOXYGENASE"/>
    <property type="match status" value="1"/>
</dbReference>
<dbReference type="Pfam" id="PF00743">
    <property type="entry name" value="FMO-like"/>
    <property type="match status" value="2"/>
</dbReference>
<evidence type="ECO:0000313" key="7">
    <source>
        <dbReference type="EMBL" id="KAK0717588.1"/>
    </source>
</evidence>
<dbReference type="InterPro" id="IPR050346">
    <property type="entry name" value="FMO-like"/>
</dbReference>
<dbReference type="SUPFAM" id="SSF51905">
    <property type="entry name" value="FAD/NAD(P)-binding domain"/>
    <property type="match status" value="2"/>
</dbReference>
<comment type="similarity">
    <text evidence="1">Belongs to the FMO family.</text>
</comment>
<dbReference type="GO" id="GO:0050661">
    <property type="term" value="F:NADP binding"/>
    <property type="evidence" value="ECO:0007669"/>
    <property type="project" value="InterPro"/>
</dbReference>
<protein>
    <submittedName>
        <fullName evidence="7">Uncharacterized protein</fullName>
    </submittedName>
</protein>